<name>A0ABQ5V8C4_9PROT</name>
<evidence type="ECO:0000313" key="3">
    <source>
        <dbReference type="EMBL" id="GLQ23778.1"/>
    </source>
</evidence>
<accession>A0ABQ5V8C4</accession>
<proteinExistence type="predicted"/>
<evidence type="ECO:0000259" key="2">
    <source>
        <dbReference type="PROSITE" id="PS50110"/>
    </source>
</evidence>
<sequence length="125" mass="14467">MQEAEYMRRFLLVDDEKHEFMFVNFLLKDRFRDDFSLGYAQNIADAQSYLSEQPVDLILLDDRLGRGMTSADSIPQLQKRAFNVPIVVISKDINSNHLKDRIRLGINKVVDKFQFKSALANGLLD</sequence>
<dbReference type="PROSITE" id="PS50110">
    <property type="entry name" value="RESPONSE_REGULATORY"/>
    <property type="match status" value="1"/>
</dbReference>
<reference evidence="3" key="2">
    <citation type="submission" date="2023-01" db="EMBL/GenBank/DDBJ databases">
        <title>Draft genome sequence of Algimonas ampicilliniresistens strain NBRC 108219.</title>
        <authorList>
            <person name="Sun Q."/>
            <person name="Mori K."/>
        </authorList>
    </citation>
    <scope>NUCLEOTIDE SEQUENCE</scope>
    <source>
        <strain evidence="3">NBRC 108219</strain>
    </source>
</reference>
<feature type="domain" description="Response regulatory" evidence="2">
    <location>
        <begin position="9"/>
        <end position="125"/>
    </location>
</feature>
<feature type="modified residue" description="4-aspartylphosphate" evidence="1">
    <location>
        <position position="61"/>
    </location>
</feature>
<comment type="caution">
    <text evidence="3">The sequence shown here is derived from an EMBL/GenBank/DDBJ whole genome shotgun (WGS) entry which is preliminary data.</text>
</comment>
<evidence type="ECO:0000313" key="4">
    <source>
        <dbReference type="Proteomes" id="UP001161391"/>
    </source>
</evidence>
<dbReference type="InterPro" id="IPR001789">
    <property type="entry name" value="Sig_transdc_resp-reg_receiver"/>
</dbReference>
<organism evidence="3 4">
    <name type="scientific">Algimonas ampicilliniresistens</name>
    <dbReference type="NCBI Taxonomy" id="1298735"/>
    <lineage>
        <taxon>Bacteria</taxon>
        <taxon>Pseudomonadati</taxon>
        <taxon>Pseudomonadota</taxon>
        <taxon>Alphaproteobacteria</taxon>
        <taxon>Maricaulales</taxon>
        <taxon>Robiginitomaculaceae</taxon>
        <taxon>Algimonas</taxon>
    </lineage>
</organism>
<reference evidence="3" key="1">
    <citation type="journal article" date="2014" name="Int. J. Syst. Evol. Microbiol.">
        <title>Complete genome of a new Firmicutes species belonging to the dominant human colonic microbiota ('Ruminococcus bicirculans') reveals two chromosomes and a selective capacity to utilize plant glucans.</title>
        <authorList>
            <consortium name="NISC Comparative Sequencing Program"/>
            <person name="Wegmann U."/>
            <person name="Louis P."/>
            <person name="Goesmann A."/>
            <person name="Henrissat B."/>
            <person name="Duncan S.H."/>
            <person name="Flint H.J."/>
        </authorList>
    </citation>
    <scope>NUCLEOTIDE SEQUENCE</scope>
    <source>
        <strain evidence="3">NBRC 108219</strain>
    </source>
</reference>
<protein>
    <recommendedName>
        <fullName evidence="2">Response regulatory domain-containing protein</fullName>
    </recommendedName>
</protein>
<dbReference type="Proteomes" id="UP001161391">
    <property type="component" value="Unassembled WGS sequence"/>
</dbReference>
<keyword evidence="1" id="KW-0597">Phosphoprotein</keyword>
<dbReference type="Pfam" id="PF00072">
    <property type="entry name" value="Response_reg"/>
    <property type="match status" value="1"/>
</dbReference>
<dbReference type="SUPFAM" id="SSF52172">
    <property type="entry name" value="CheY-like"/>
    <property type="match status" value="1"/>
</dbReference>
<keyword evidence="4" id="KW-1185">Reference proteome</keyword>
<gene>
    <name evidence="3" type="ORF">GCM10007853_16520</name>
</gene>
<evidence type="ECO:0000256" key="1">
    <source>
        <dbReference type="PROSITE-ProRule" id="PRU00169"/>
    </source>
</evidence>
<dbReference type="Gene3D" id="3.40.50.2300">
    <property type="match status" value="1"/>
</dbReference>
<dbReference type="CDD" id="cd00156">
    <property type="entry name" value="REC"/>
    <property type="match status" value="1"/>
</dbReference>
<dbReference type="EMBL" id="BSNK01000002">
    <property type="protein sequence ID" value="GLQ23778.1"/>
    <property type="molecule type" value="Genomic_DNA"/>
</dbReference>
<dbReference type="InterPro" id="IPR011006">
    <property type="entry name" value="CheY-like_superfamily"/>
</dbReference>